<dbReference type="Pfam" id="PF13516">
    <property type="entry name" value="LRR_6"/>
    <property type="match status" value="2"/>
</dbReference>
<dbReference type="InterPro" id="IPR052201">
    <property type="entry name" value="LRR-containing_regulator"/>
</dbReference>
<keyword evidence="7" id="KW-0520">NAD</keyword>
<evidence type="ECO:0000256" key="5">
    <source>
        <dbReference type="ARBA" id="ARBA00022737"/>
    </source>
</evidence>
<organism evidence="8 9">
    <name type="scientific">Adineta steineri</name>
    <dbReference type="NCBI Taxonomy" id="433720"/>
    <lineage>
        <taxon>Eukaryota</taxon>
        <taxon>Metazoa</taxon>
        <taxon>Spiralia</taxon>
        <taxon>Gnathifera</taxon>
        <taxon>Rotifera</taxon>
        <taxon>Eurotatoria</taxon>
        <taxon>Bdelloidea</taxon>
        <taxon>Adinetida</taxon>
        <taxon>Adinetidae</taxon>
        <taxon>Adineta</taxon>
    </lineage>
</organism>
<evidence type="ECO:0000256" key="1">
    <source>
        <dbReference type="ARBA" id="ARBA00009558"/>
    </source>
</evidence>
<dbReference type="InterPro" id="IPR000768">
    <property type="entry name" value="ART"/>
</dbReference>
<comment type="caution">
    <text evidence="8">The sequence shown here is derived from an EMBL/GenBank/DDBJ whole genome shotgun (WGS) entry which is preliminary data.</text>
</comment>
<dbReference type="SUPFAM" id="SSF56399">
    <property type="entry name" value="ADP-ribosylation"/>
    <property type="match status" value="1"/>
</dbReference>
<dbReference type="InterPro" id="IPR001611">
    <property type="entry name" value="Leu-rich_rpt"/>
</dbReference>
<protein>
    <recommendedName>
        <fullName evidence="7">NAD(P)(+)--arginine ADP-ribosyltransferase</fullName>
        <ecNumber evidence="7">2.4.2.31</ecNumber>
    </recommendedName>
    <alternativeName>
        <fullName evidence="7">Mono(ADP-ribosyl)transferase</fullName>
    </alternativeName>
</protein>
<dbReference type="GO" id="GO:0016779">
    <property type="term" value="F:nucleotidyltransferase activity"/>
    <property type="evidence" value="ECO:0007669"/>
    <property type="project" value="UniProtKB-KW"/>
</dbReference>
<keyword evidence="7" id="KW-0521">NADP</keyword>
<dbReference type="SMART" id="SM00368">
    <property type="entry name" value="LRR_RI"/>
    <property type="match status" value="5"/>
</dbReference>
<evidence type="ECO:0000256" key="3">
    <source>
        <dbReference type="ARBA" id="ARBA00022679"/>
    </source>
</evidence>
<name>A0A815KI75_9BILA</name>
<evidence type="ECO:0000256" key="4">
    <source>
        <dbReference type="ARBA" id="ARBA00022695"/>
    </source>
</evidence>
<dbReference type="Proteomes" id="UP000663845">
    <property type="component" value="Unassembled WGS sequence"/>
</dbReference>
<dbReference type="InterPro" id="IPR032675">
    <property type="entry name" value="LRR_dom_sf"/>
</dbReference>
<evidence type="ECO:0000256" key="6">
    <source>
        <dbReference type="ARBA" id="ARBA00047597"/>
    </source>
</evidence>
<dbReference type="AlphaFoldDB" id="A0A815KI75"/>
<evidence type="ECO:0000313" key="9">
    <source>
        <dbReference type="Proteomes" id="UP000663845"/>
    </source>
</evidence>
<reference evidence="8" key="1">
    <citation type="submission" date="2021-02" db="EMBL/GenBank/DDBJ databases">
        <authorList>
            <person name="Nowell W R."/>
        </authorList>
    </citation>
    <scope>NUCLEOTIDE SEQUENCE</scope>
</reference>
<accession>A0A815KI75</accession>
<dbReference type="PANTHER" id="PTHR24111:SF0">
    <property type="entry name" value="LEUCINE-RICH REPEAT-CONTAINING PROTEIN"/>
    <property type="match status" value="1"/>
</dbReference>
<comment type="catalytic activity">
    <reaction evidence="6 7">
        <text>L-arginyl-[protein] + NAD(+) = N(omega)-(ADP-D-ribosyl)-L-arginyl-[protein] + nicotinamide + H(+)</text>
        <dbReference type="Rhea" id="RHEA:19149"/>
        <dbReference type="Rhea" id="RHEA-COMP:10532"/>
        <dbReference type="Rhea" id="RHEA-COMP:15087"/>
        <dbReference type="ChEBI" id="CHEBI:15378"/>
        <dbReference type="ChEBI" id="CHEBI:17154"/>
        <dbReference type="ChEBI" id="CHEBI:29965"/>
        <dbReference type="ChEBI" id="CHEBI:57540"/>
        <dbReference type="ChEBI" id="CHEBI:142554"/>
        <dbReference type="EC" id="2.4.2.31"/>
    </reaction>
</comment>
<sequence length="489" mass="56881">MTSENISGPNLIHRVSDITEESSQILTFFEDYENIPLVSLEEAIQPLTTYIPDIERKVWIVKQRCKNPSDNLTSDESASIMLYTMEWDCYTNSLYYILNKILRQENQELLKPWLYYLKLLSYALSCLPSIQQTVYRGVKLDLSYLYSENKNIIWWSFSSCTMTINVLQREEFCGKTGLRTLFTIECLNAKNIRQHSYYEKENEVLLVAGTQFHIIGQYSPSSDIHVIQLKEIQSSILLKNLEKRKFSQTSNDLVSLLNTSYKIITTSMNYIPYTNISLEKHLSTCDDCIFLYRRKLNDHDMKIIVEQAINNKQCHLLDLHYNEITSNGALILSDALCNNKTLWILRVSKNWISDIGAYSLAVVLTISNSTLRTLDLGKNGISNEGLQYLIDMLKINKTLIELSLYDNLIDNHGIKNLTNTLVHYNKSLRWLNLSDNKLINNSSTKYLIYMLKYNRTSEYLSIQNCNFYEKNKVKLRKKAKAKVKCHIEI</sequence>
<comment type="similarity">
    <text evidence="1 7">Belongs to the Arg-specific ADP-ribosyltransferase family.</text>
</comment>
<evidence type="ECO:0000313" key="8">
    <source>
        <dbReference type="EMBL" id="CAF1396413.1"/>
    </source>
</evidence>
<keyword evidence="5" id="KW-0677">Repeat</keyword>
<keyword evidence="4" id="KW-0548">Nucleotidyltransferase</keyword>
<dbReference type="PANTHER" id="PTHR24111">
    <property type="entry name" value="LEUCINE-RICH REPEAT-CONTAINING PROTEIN 34"/>
    <property type="match status" value="1"/>
</dbReference>
<keyword evidence="2 7" id="KW-0328">Glycosyltransferase</keyword>
<dbReference type="EMBL" id="CAJNOG010001007">
    <property type="protein sequence ID" value="CAF1396413.1"/>
    <property type="molecule type" value="Genomic_DNA"/>
</dbReference>
<dbReference type="EC" id="2.4.2.31" evidence="7"/>
<dbReference type="Pfam" id="PF01129">
    <property type="entry name" value="ART"/>
    <property type="match status" value="1"/>
</dbReference>
<gene>
    <name evidence="8" type="ORF">JYZ213_LOCUS37505</name>
</gene>
<dbReference type="GO" id="GO:0106274">
    <property type="term" value="F:NAD+-protein-arginine ADP-ribosyltransferase activity"/>
    <property type="evidence" value="ECO:0007669"/>
    <property type="project" value="UniProtKB-EC"/>
</dbReference>
<dbReference type="Gene3D" id="3.80.10.10">
    <property type="entry name" value="Ribonuclease Inhibitor"/>
    <property type="match status" value="2"/>
</dbReference>
<evidence type="ECO:0000256" key="2">
    <source>
        <dbReference type="ARBA" id="ARBA00022676"/>
    </source>
</evidence>
<dbReference type="Gene3D" id="3.90.176.10">
    <property type="entry name" value="Toxin ADP-ribosyltransferase, Chain A, domain 1"/>
    <property type="match status" value="1"/>
</dbReference>
<dbReference type="PROSITE" id="PS51996">
    <property type="entry name" value="TR_MART"/>
    <property type="match status" value="1"/>
</dbReference>
<dbReference type="SUPFAM" id="SSF52047">
    <property type="entry name" value="RNI-like"/>
    <property type="match status" value="1"/>
</dbReference>
<keyword evidence="3 7" id="KW-0808">Transferase</keyword>
<evidence type="ECO:0000256" key="7">
    <source>
        <dbReference type="RuleBase" id="RU361228"/>
    </source>
</evidence>
<proteinExistence type="inferred from homology"/>